<dbReference type="InterPro" id="IPR051094">
    <property type="entry name" value="Diverse_Catalytic_Enzymes"/>
</dbReference>
<dbReference type="NCBIfam" id="TIGR01353">
    <property type="entry name" value="dGTP_triPase"/>
    <property type="match status" value="1"/>
</dbReference>
<reference evidence="3 4" key="1">
    <citation type="submission" date="2010-08" db="EMBL/GenBank/DDBJ databases">
        <title>Complete sequence of Clostridium cellulovorans 743B.</title>
        <authorList>
            <consortium name="US DOE Joint Genome Institute"/>
            <person name="Lucas S."/>
            <person name="Copeland A."/>
            <person name="Lapidus A."/>
            <person name="Cheng J.-F."/>
            <person name="Bruce D."/>
            <person name="Goodwin L."/>
            <person name="Pitluck S."/>
            <person name="Chertkov O."/>
            <person name="Detter J.C."/>
            <person name="Han C."/>
            <person name="Tapia R."/>
            <person name="Land M."/>
            <person name="Hauser L."/>
            <person name="Chang Y.-J."/>
            <person name="Jeffries C."/>
            <person name="Kyrpides N."/>
            <person name="Ivanova N."/>
            <person name="Mikhailova N."/>
            <person name="Hemme C.L."/>
            <person name="Woyke T."/>
        </authorList>
    </citation>
    <scope>NUCLEOTIDE SEQUENCE [LARGE SCALE GENOMIC DNA]</scope>
    <source>
        <strain evidence="4">ATCC 35296 / DSM 3052 / OCM 3 / 743B</strain>
    </source>
</reference>
<dbReference type="InterPro" id="IPR006674">
    <property type="entry name" value="HD_domain"/>
</dbReference>
<dbReference type="GO" id="GO:0016793">
    <property type="term" value="F:triphosphoric monoester hydrolase activity"/>
    <property type="evidence" value="ECO:0007669"/>
    <property type="project" value="InterPro"/>
</dbReference>
<dbReference type="Proteomes" id="UP000002730">
    <property type="component" value="Chromosome"/>
</dbReference>
<dbReference type="STRING" id="573061.Clocel_3591"/>
<dbReference type="RefSeq" id="WP_010073596.1">
    <property type="nucleotide sequence ID" value="NC_014393.1"/>
</dbReference>
<dbReference type="Gene3D" id="1.10.3210.10">
    <property type="entry name" value="Hypothetical protein af1432"/>
    <property type="match status" value="1"/>
</dbReference>
<evidence type="ECO:0000313" key="3">
    <source>
        <dbReference type="EMBL" id="ADL53266.1"/>
    </source>
</evidence>
<evidence type="ECO:0000259" key="2">
    <source>
        <dbReference type="PROSITE" id="PS51831"/>
    </source>
</evidence>
<dbReference type="EMBL" id="CP002160">
    <property type="protein sequence ID" value="ADL53266.1"/>
    <property type="molecule type" value="Genomic_DNA"/>
</dbReference>
<protein>
    <submittedName>
        <fullName evidence="3">Deoxyguanosinetriphosphate triphosphohydrolase</fullName>
    </submittedName>
</protein>
<dbReference type="InterPro" id="IPR003607">
    <property type="entry name" value="HD/PDEase_dom"/>
</dbReference>
<dbReference type="CDD" id="cd00077">
    <property type="entry name" value="HDc"/>
    <property type="match status" value="1"/>
</dbReference>
<evidence type="ECO:0000256" key="1">
    <source>
        <dbReference type="ARBA" id="ARBA00022801"/>
    </source>
</evidence>
<dbReference type="HOGENOM" id="CLU_028163_1_0_9"/>
<dbReference type="InterPro" id="IPR006261">
    <property type="entry name" value="dGTPase"/>
</dbReference>
<organism evidence="3 4">
    <name type="scientific">Clostridium cellulovorans (strain ATCC 35296 / DSM 3052 / OCM 3 / 743B)</name>
    <dbReference type="NCBI Taxonomy" id="573061"/>
    <lineage>
        <taxon>Bacteria</taxon>
        <taxon>Bacillati</taxon>
        <taxon>Bacillota</taxon>
        <taxon>Clostridia</taxon>
        <taxon>Eubacteriales</taxon>
        <taxon>Clostridiaceae</taxon>
        <taxon>Clostridium</taxon>
    </lineage>
</organism>
<accession>D9SWI4</accession>
<dbReference type="eggNOG" id="COG0232">
    <property type="taxonomic scope" value="Bacteria"/>
</dbReference>
<name>D9SWI4_CLOC7</name>
<sequence length="553" mass="64743">MGILDIGKLIEFRDVRMKEYAQCDKESDRKVKFSNKQSSGKSSGYNNMFLRNEFSRDRDRIKYSRAFRRLEHKAQIFSHEKGDHYRTRLTHTLEVSQIARSLARNMNLNEDLVEAIALGHDIGHTPFGHQGERTLDDIMSGKDNLTGKIRYRINYGGFKHNFHSLKILDQLEVKHKKIKGMNLTWQVMDGILKHTRIKRHKVCKEKCGGCWDIDRFLGDASFIKELLDYNFAVTLEGQIVAIADEIAQRQHDFDDGLRDTDLNLNFETVATYLMDEFDKINLDDDMYSRNLDGLISSMEKLIEVVRFERTELYQINTLVRNLIDFFIKDVTMFSLDTLMKNKENITNLKDDRVMFTKKIVDFSPIGQKVNEIIEKYIKIKILNSYNVSRFDGKAIHVIRELFKAYYKNPRQMPEYILTRLASKVREVSENIYDIMLSKELSAKNINFIDNSPEEINKLVKLMKLEITMEDVFEANEIIAKLRDSIYVDNSGNLIENKLIKINREDKENLNEEELFIKATLEIHYAYLSTICDYIAGMTDNYASSEFKSLYLIE</sequence>
<dbReference type="InterPro" id="IPR026875">
    <property type="entry name" value="PHydrolase_assoc_dom"/>
</dbReference>
<gene>
    <name evidence="3" type="ordered locus">Clocel_3591</name>
</gene>
<keyword evidence="1 3" id="KW-0378">Hydrolase</keyword>
<dbReference type="PANTHER" id="PTHR35795">
    <property type="entry name" value="SLR1885 PROTEIN"/>
    <property type="match status" value="1"/>
</dbReference>
<proteinExistence type="predicted"/>
<dbReference type="PANTHER" id="PTHR35795:SF1">
    <property type="entry name" value="BIS(5'-NUCLEOSYL)-TETRAPHOSPHATASE, SYMMETRICAL"/>
    <property type="match status" value="1"/>
</dbReference>
<evidence type="ECO:0000313" key="4">
    <source>
        <dbReference type="Proteomes" id="UP000002730"/>
    </source>
</evidence>
<dbReference type="OrthoDB" id="9803619at2"/>
<dbReference type="PROSITE" id="PS51831">
    <property type="entry name" value="HD"/>
    <property type="match status" value="1"/>
</dbReference>
<dbReference type="SMART" id="SM00471">
    <property type="entry name" value="HDc"/>
    <property type="match status" value="1"/>
</dbReference>
<keyword evidence="4" id="KW-1185">Reference proteome</keyword>
<dbReference type="AlphaFoldDB" id="D9SWI4"/>
<dbReference type="KEGG" id="ccb:Clocel_3591"/>
<dbReference type="SUPFAM" id="SSF109604">
    <property type="entry name" value="HD-domain/PDEase-like"/>
    <property type="match status" value="1"/>
</dbReference>
<dbReference type="Pfam" id="PF13286">
    <property type="entry name" value="HD_assoc"/>
    <property type="match status" value="1"/>
</dbReference>
<dbReference type="Pfam" id="PF01966">
    <property type="entry name" value="HD"/>
    <property type="match status" value="1"/>
</dbReference>
<feature type="domain" description="HD" evidence="2">
    <location>
        <begin position="88"/>
        <end position="249"/>
    </location>
</feature>